<sequence>PFCLEKYLTDLVLRSEEPIPTSPEATVGGLETYPLVKAARARACENGLAYISKRFLDGGVRRRVANCERSDFVEYATDLAYLCTNICTYSSAMTDGLERLGKQLLRRWNEMADEEIKAISVDPHFVMSFAEGVLACKRLGMYDDPAEGLSLERDIARLEDASEEADVASLVCAGKFSSVATGPVAPLDEGDASTLVTPQRDHSQARIRPCVAIVMSLASYEDRTVSSCLWGNLEGPLSYGDLVESL</sequence>
<feature type="non-terminal residue" evidence="1">
    <location>
        <position position="1"/>
    </location>
</feature>
<proteinExistence type="predicted"/>
<dbReference type="AlphaFoldDB" id="A0A7J6T1J7"/>
<evidence type="ECO:0000313" key="2">
    <source>
        <dbReference type="Proteomes" id="UP000553632"/>
    </source>
</evidence>
<name>A0A7J6T1J7_PEROL</name>
<gene>
    <name evidence="1" type="primary">SRP68_6</name>
    <name evidence="1" type="ORF">FOZ63_011951</name>
</gene>
<evidence type="ECO:0000313" key="1">
    <source>
        <dbReference type="EMBL" id="KAF4738622.1"/>
    </source>
</evidence>
<reference evidence="1 2" key="1">
    <citation type="submission" date="2020-04" db="EMBL/GenBank/DDBJ databases">
        <title>Perkinsus olseni comparative genomics.</title>
        <authorList>
            <person name="Bogema D.R."/>
        </authorList>
    </citation>
    <scope>NUCLEOTIDE SEQUENCE [LARGE SCALE GENOMIC DNA]</scope>
    <source>
        <strain evidence="1 2">ATCC PRA-207</strain>
    </source>
</reference>
<accession>A0A7J6T1J7</accession>
<comment type="caution">
    <text evidence="1">The sequence shown here is derived from an EMBL/GenBank/DDBJ whole genome shotgun (WGS) entry which is preliminary data.</text>
</comment>
<keyword evidence="2" id="KW-1185">Reference proteome</keyword>
<organism evidence="1 2">
    <name type="scientific">Perkinsus olseni</name>
    <name type="common">Perkinsus atlanticus</name>
    <dbReference type="NCBI Taxonomy" id="32597"/>
    <lineage>
        <taxon>Eukaryota</taxon>
        <taxon>Sar</taxon>
        <taxon>Alveolata</taxon>
        <taxon>Perkinsozoa</taxon>
        <taxon>Perkinsea</taxon>
        <taxon>Perkinsida</taxon>
        <taxon>Perkinsidae</taxon>
        <taxon>Perkinsus</taxon>
    </lineage>
</organism>
<dbReference type="EMBL" id="JABANO010014403">
    <property type="protein sequence ID" value="KAF4738622.1"/>
    <property type="molecule type" value="Genomic_DNA"/>
</dbReference>
<protein>
    <submittedName>
        <fullName evidence="1">Signal recognition particle subunit srp68</fullName>
    </submittedName>
</protein>
<feature type="non-terminal residue" evidence="1">
    <location>
        <position position="246"/>
    </location>
</feature>
<dbReference type="Proteomes" id="UP000553632">
    <property type="component" value="Unassembled WGS sequence"/>
</dbReference>